<gene>
    <name evidence="2" type="ORF">PILCRDRAFT_333782</name>
</gene>
<dbReference type="InParanoid" id="A0A0C3BII3"/>
<protein>
    <submittedName>
        <fullName evidence="2">Uncharacterized protein</fullName>
    </submittedName>
</protein>
<keyword evidence="3" id="KW-1185">Reference proteome</keyword>
<sequence length="137" mass="15639">MYIWPVFGFRQHYPTRRTSQSHETAPPPAHFSGSLLASLLTSFLLLIFDASTFTSSRVPHSSPPHRTTPLKTRKPTSQSRSPWRQLLVGIKAEVEVGNSFLCKLTKRQSCEYGNYQYGEEDRLTISYRTNFKIAITS</sequence>
<dbReference type="Proteomes" id="UP000054166">
    <property type="component" value="Unassembled WGS sequence"/>
</dbReference>
<proteinExistence type="predicted"/>
<evidence type="ECO:0000313" key="3">
    <source>
        <dbReference type="Proteomes" id="UP000054166"/>
    </source>
</evidence>
<feature type="region of interest" description="Disordered" evidence="1">
    <location>
        <begin position="55"/>
        <end position="81"/>
    </location>
</feature>
<organism evidence="2 3">
    <name type="scientific">Piloderma croceum (strain F 1598)</name>
    <dbReference type="NCBI Taxonomy" id="765440"/>
    <lineage>
        <taxon>Eukaryota</taxon>
        <taxon>Fungi</taxon>
        <taxon>Dikarya</taxon>
        <taxon>Basidiomycota</taxon>
        <taxon>Agaricomycotina</taxon>
        <taxon>Agaricomycetes</taxon>
        <taxon>Agaricomycetidae</taxon>
        <taxon>Atheliales</taxon>
        <taxon>Atheliaceae</taxon>
        <taxon>Piloderma</taxon>
    </lineage>
</organism>
<dbReference type="EMBL" id="KN832983">
    <property type="protein sequence ID" value="KIM86103.1"/>
    <property type="molecule type" value="Genomic_DNA"/>
</dbReference>
<evidence type="ECO:0000313" key="2">
    <source>
        <dbReference type="EMBL" id="KIM86103.1"/>
    </source>
</evidence>
<name>A0A0C3BII3_PILCF</name>
<dbReference type="HOGENOM" id="CLU_1865883_0_0_1"/>
<accession>A0A0C3BII3</accession>
<dbReference type="AlphaFoldDB" id="A0A0C3BII3"/>
<evidence type="ECO:0000256" key="1">
    <source>
        <dbReference type="SAM" id="MobiDB-lite"/>
    </source>
</evidence>
<reference evidence="2 3" key="1">
    <citation type="submission" date="2014-04" db="EMBL/GenBank/DDBJ databases">
        <authorList>
            <consortium name="DOE Joint Genome Institute"/>
            <person name="Kuo A."/>
            <person name="Tarkka M."/>
            <person name="Buscot F."/>
            <person name="Kohler A."/>
            <person name="Nagy L.G."/>
            <person name="Floudas D."/>
            <person name="Copeland A."/>
            <person name="Barry K.W."/>
            <person name="Cichocki N."/>
            <person name="Veneault-Fourrey C."/>
            <person name="LaButti K."/>
            <person name="Lindquist E.A."/>
            <person name="Lipzen A."/>
            <person name="Lundell T."/>
            <person name="Morin E."/>
            <person name="Murat C."/>
            <person name="Sun H."/>
            <person name="Tunlid A."/>
            <person name="Henrissat B."/>
            <person name="Grigoriev I.V."/>
            <person name="Hibbett D.S."/>
            <person name="Martin F."/>
            <person name="Nordberg H.P."/>
            <person name="Cantor M.N."/>
            <person name="Hua S.X."/>
        </authorList>
    </citation>
    <scope>NUCLEOTIDE SEQUENCE [LARGE SCALE GENOMIC DNA]</scope>
    <source>
        <strain evidence="2 3">F 1598</strain>
    </source>
</reference>
<reference evidence="3" key="2">
    <citation type="submission" date="2015-01" db="EMBL/GenBank/DDBJ databases">
        <title>Evolutionary Origins and Diversification of the Mycorrhizal Mutualists.</title>
        <authorList>
            <consortium name="DOE Joint Genome Institute"/>
            <consortium name="Mycorrhizal Genomics Consortium"/>
            <person name="Kohler A."/>
            <person name="Kuo A."/>
            <person name="Nagy L.G."/>
            <person name="Floudas D."/>
            <person name="Copeland A."/>
            <person name="Barry K.W."/>
            <person name="Cichocki N."/>
            <person name="Veneault-Fourrey C."/>
            <person name="LaButti K."/>
            <person name="Lindquist E.A."/>
            <person name="Lipzen A."/>
            <person name="Lundell T."/>
            <person name="Morin E."/>
            <person name="Murat C."/>
            <person name="Riley R."/>
            <person name="Ohm R."/>
            <person name="Sun H."/>
            <person name="Tunlid A."/>
            <person name="Henrissat B."/>
            <person name="Grigoriev I.V."/>
            <person name="Hibbett D.S."/>
            <person name="Martin F."/>
        </authorList>
    </citation>
    <scope>NUCLEOTIDE SEQUENCE [LARGE SCALE GENOMIC DNA]</scope>
    <source>
        <strain evidence="3">F 1598</strain>
    </source>
</reference>